<name>A0AAN7YR58_9PEZI</name>
<organism evidence="2 3">
    <name type="scientific">Meristemomyces frigidus</name>
    <dbReference type="NCBI Taxonomy" id="1508187"/>
    <lineage>
        <taxon>Eukaryota</taxon>
        <taxon>Fungi</taxon>
        <taxon>Dikarya</taxon>
        <taxon>Ascomycota</taxon>
        <taxon>Pezizomycotina</taxon>
        <taxon>Dothideomycetes</taxon>
        <taxon>Dothideomycetidae</taxon>
        <taxon>Mycosphaerellales</taxon>
        <taxon>Teratosphaeriaceae</taxon>
        <taxon>Meristemomyces</taxon>
    </lineage>
</organism>
<dbReference type="SUPFAM" id="SSF52540">
    <property type="entry name" value="P-loop containing nucleoside triphosphate hydrolases"/>
    <property type="match status" value="1"/>
</dbReference>
<dbReference type="Pfam" id="PF13521">
    <property type="entry name" value="AAA_28"/>
    <property type="match status" value="1"/>
</dbReference>
<evidence type="ECO:0000259" key="1">
    <source>
        <dbReference type="Pfam" id="PF13521"/>
    </source>
</evidence>
<proteinExistence type="predicted"/>
<dbReference type="InterPro" id="IPR038727">
    <property type="entry name" value="NadR/Ttd14_AAA_dom"/>
</dbReference>
<gene>
    <name evidence="2" type="ORF">LTR62_004840</name>
</gene>
<dbReference type="Gene3D" id="3.40.50.300">
    <property type="entry name" value="P-loop containing nucleotide triphosphate hydrolases"/>
    <property type="match status" value="1"/>
</dbReference>
<comment type="caution">
    <text evidence="2">The sequence shown here is derived from an EMBL/GenBank/DDBJ whole genome shotgun (WGS) entry which is preliminary data.</text>
</comment>
<dbReference type="AlphaFoldDB" id="A0AAN7YR58"/>
<protein>
    <recommendedName>
        <fullName evidence="1">NadR/Ttd14 AAA domain-containing protein</fullName>
    </recommendedName>
</protein>
<dbReference type="Proteomes" id="UP001310890">
    <property type="component" value="Unassembled WGS sequence"/>
</dbReference>
<feature type="domain" description="NadR/Ttd14 AAA" evidence="1">
    <location>
        <begin position="16"/>
        <end position="195"/>
    </location>
</feature>
<dbReference type="EMBL" id="JAVRRL010000038">
    <property type="protein sequence ID" value="KAK5111544.1"/>
    <property type="molecule type" value="Genomic_DNA"/>
</dbReference>
<evidence type="ECO:0000313" key="2">
    <source>
        <dbReference type="EMBL" id="KAK5111544.1"/>
    </source>
</evidence>
<sequence>MRSHPGSKLSAPLHPKVYLIGTGSTGKTTLVKALQDRYTATRQLSNTPEPLIITEVARKVLDELSIDPDDIASSPQKCLQLQTAILHAQHQAETAALATDAFFISDRSGLDPIVYAKLLVGEFASHQLLQSSEWKALESNLRNGIVFLCEAGCKWLVDEGTRLMPKDMEEWHRFDQAFREMLDARALAYQIVSRDRVRIVDRVNLVLGAIEQWPARTSDHFD</sequence>
<dbReference type="InterPro" id="IPR027417">
    <property type="entry name" value="P-loop_NTPase"/>
</dbReference>
<evidence type="ECO:0000313" key="3">
    <source>
        <dbReference type="Proteomes" id="UP001310890"/>
    </source>
</evidence>
<accession>A0AAN7YR58</accession>
<reference evidence="2" key="1">
    <citation type="submission" date="2023-08" db="EMBL/GenBank/DDBJ databases">
        <title>Black Yeasts Isolated from many extreme environments.</title>
        <authorList>
            <person name="Coleine C."/>
            <person name="Stajich J.E."/>
            <person name="Selbmann L."/>
        </authorList>
    </citation>
    <scope>NUCLEOTIDE SEQUENCE</scope>
    <source>
        <strain evidence="2">CCFEE 5401</strain>
    </source>
</reference>